<gene>
    <name evidence="3" type="ORF">PSAKL28_23920</name>
</gene>
<dbReference type="PANTHER" id="PTHR43802">
    <property type="entry name" value="ENOYL-COA HYDRATASE"/>
    <property type="match status" value="1"/>
</dbReference>
<accession>A0A077F855</accession>
<keyword evidence="3" id="KW-0413">Isomerase</keyword>
<dbReference type="HOGENOM" id="CLU_009834_7_2_6"/>
<dbReference type="Gene3D" id="3.90.226.10">
    <property type="entry name" value="2-enoyl-CoA Hydratase, Chain A, domain 1"/>
    <property type="match status" value="1"/>
</dbReference>
<dbReference type="Gene3D" id="1.10.12.10">
    <property type="entry name" value="Lyase 2-enoyl-coa Hydratase, Chain A, domain 2"/>
    <property type="match status" value="1"/>
</dbReference>
<dbReference type="CDD" id="cd06558">
    <property type="entry name" value="crotonase-like"/>
    <property type="match status" value="1"/>
</dbReference>
<evidence type="ECO:0000256" key="1">
    <source>
        <dbReference type="ARBA" id="ARBA00005254"/>
    </source>
</evidence>
<reference evidence="3 4" key="1">
    <citation type="submission" date="2014-07" db="EMBL/GenBank/DDBJ databases">
        <authorList>
            <person name="Lee K."/>
            <person name="Lim J.Y."/>
            <person name="Hwang I."/>
        </authorList>
    </citation>
    <scope>NUCLEOTIDE SEQUENCE [LARGE SCALE GENOMIC DNA]</scope>
    <source>
        <strain evidence="3 4">KL28</strain>
    </source>
</reference>
<comment type="similarity">
    <text evidence="1 2">Belongs to the enoyl-CoA hydratase/isomerase family.</text>
</comment>
<dbReference type="PANTHER" id="PTHR43802:SF1">
    <property type="entry name" value="IP11341P-RELATED"/>
    <property type="match status" value="1"/>
</dbReference>
<evidence type="ECO:0000256" key="2">
    <source>
        <dbReference type="RuleBase" id="RU003707"/>
    </source>
</evidence>
<evidence type="ECO:0000313" key="3">
    <source>
        <dbReference type="EMBL" id="AIL61603.1"/>
    </source>
</evidence>
<dbReference type="EMBL" id="CP009048">
    <property type="protein sequence ID" value="AIL61603.1"/>
    <property type="molecule type" value="Genomic_DNA"/>
</dbReference>
<dbReference type="eggNOG" id="COG1024">
    <property type="taxonomic scope" value="Bacteria"/>
</dbReference>
<dbReference type="AlphaFoldDB" id="A0A077F855"/>
<dbReference type="OrthoDB" id="9777711at2"/>
<evidence type="ECO:0000313" key="4">
    <source>
        <dbReference type="Proteomes" id="UP000028931"/>
    </source>
</evidence>
<dbReference type="InterPro" id="IPR018376">
    <property type="entry name" value="Enoyl-CoA_hyd/isom_CS"/>
</dbReference>
<name>A0A077F855_9PSED</name>
<protein>
    <submittedName>
        <fullName evidence="3">Enoyl-CoA hydratase/isomerase</fullName>
    </submittedName>
</protein>
<dbReference type="GO" id="GO:0016853">
    <property type="term" value="F:isomerase activity"/>
    <property type="evidence" value="ECO:0007669"/>
    <property type="project" value="UniProtKB-KW"/>
</dbReference>
<dbReference type="InterPro" id="IPR029045">
    <property type="entry name" value="ClpP/crotonase-like_dom_sf"/>
</dbReference>
<dbReference type="KEGG" id="palk:PSAKL28_23920"/>
<dbReference type="InterPro" id="IPR001753">
    <property type="entry name" value="Enoyl-CoA_hydra/iso"/>
</dbReference>
<organism evidence="3 4">
    <name type="scientific">Pseudomonas alkylphenolica</name>
    <dbReference type="NCBI Taxonomy" id="237609"/>
    <lineage>
        <taxon>Bacteria</taxon>
        <taxon>Pseudomonadati</taxon>
        <taxon>Pseudomonadota</taxon>
        <taxon>Gammaproteobacteria</taxon>
        <taxon>Pseudomonadales</taxon>
        <taxon>Pseudomonadaceae</taxon>
        <taxon>Pseudomonas</taxon>
    </lineage>
</organism>
<dbReference type="InterPro" id="IPR014748">
    <property type="entry name" value="Enoyl-CoA_hydra_C"/>
</dbReference>
<dbReference type="RefSeq" id="WP_038610553.1">
    <property type="nucleotide sequence ID" value="NZ_CP009048.1"/>
</dbReference>
<dbReference type="SUPFAM" id="SSF52096">
    <property type="entry name" value="ClpP/crotonase"/>
    <property type="match status" value="1"/>
</dbReference>
<sequence>MTTSPSVLSKVEAGVAWITLNRPEQRNALDIPSLKQLHALLDDCNAEPTVRVVVLTGSGRSFCAGADLAEWAEAEARGALESYGWTETAHALMQRLHSLDKPTIAAINGTAVGAGMDLTLCCDLRVAAASARFKAGYTSMAYSPDAGASWHLPRLIGSEQAKRLLFLDELWGAERALAAGLVGEVCADDQLLAVTAELAGRLANGPTFAFAQTKTLIRDGAQRTLGEQLQAELAAGLLCGRSEDGAEALRAAVEKRAAKFVGK</sequence>
<dbReference type="PROSITE" id="PS00166">
    <property type="entry name" value="ENOYL_COA_HYDRATASE"/>
    <property type="match status" value="1"/>
</dbReference>
<dbReference type="Pfam" id="PF00378">
    <property type="entry name" value="ECH_1"/>
    <property type="match status" value="1"/>
</dbReference>
<dbReference type="Proteomes" id="UP000028931">
    <property type="component" value="Chromosome"/>
</dbReference>
<proteinExistence type="inferred from homology"/>